<keyword evidence="1" id="KW-0812">Transmembrane</keyword>
<evidence type="ECO:0000313" key="2">
    <source>
        <dbReference type="EMBL" id="AQK48909.1"/>
    </source>
</evidence>
<feature type="transmembrane region" description="Helical" evidence="1">
    <location>
        <begin position="12"/>
        <end position="37"/>
    </location>
</feature>
<gene>
    <name evidence="2" type="ORF">ZEAMMB73_Zm00001d048792</name>
</gene>
<keyword evidence="1" id="KW-0472">Membrane</keyword>
<organism evidence="2">
    <name type="scientific">Zea mays</name>
    <name type="common">Maize</name>
    <dbReference type="NCBI Taxonomy" id="4577"/>
    <lineage>
        <taxon>Eukaryota</taxon>
        <taxon>Viridiplantae</taxon>
        <taxon>Streptophyta</taxon>
        <taxon>Embryophyta</taxon>
        <taxon>Tracheophyta</taxon>
        <taxon>Spermatophyta</taxon>
        <taxon>Magnoliopsida</taxon>
        <taxon>Liliopsida</taxon>
        <taxon>Poales</taxon>
        <taxon>Poaceae</taxon>
        <taxon>PACMAD clade</taxon>
        <taxon>Panicoideae</taxon>
        <taxon>Andropogonodae</taxon>
        <taxon>Andropogoneae</taxon>
        <taxon>Tripsacinae</taxon>
        <taxon>Zea</taxon>
    </lineage>
</organism>
<dbReference type="EMBL" id="CM000780">
    <property type="protein sequence ID" value="AQK48913.1"/>
    <property type="molecule type" value="Genomic_DNA"/>
</dbReference>
<dbReference type="EMBL" id="CM000780">
    <property type="protein sequence ID" value="AQK48909.1"/>
    <property type="molecule type" value="Genomic_DNA"/>
</dbReference>
<accession>A0A1D6PQ43</accession>
<proteinExistence type="predicted"/>
<name>A0A1D6PQ43_MAIZE</name>
<dbReference type="AlphaFoldDB" id="A0A1D6PQ43"/>
<dbReference type="EMBL" id="CM000780">
    <property type="protein sequence ID" value="AQK48910.1"/>
    <property type="molecule type" value="Genomic_DNA"/>
</dbReference>
<sequence length="46" mass="5494">MSHAMSYLTLLSWIAMISSNMYLLTLMSLWWALYFIITNHSFVLFM</sequence>
<protein>
    <submittedName>
        <fullName evidence="2">Uncharacterized protein</fullName>
    </submittedName>
</protein>
<evidence type="ECO:0000256" key="1">
    <source>
        <dbReference type="SAM" id="Phobius"/>
    </source>
</evidence>
<keyword evidence="1" id="KW-1133">Transmembrane helix</keyword>
<reference evidence="2" key="1">
    <citation type="submission" date="2015-12" db="EMBL/GenBank/DDBJ databases">
        <title>Update maize B73 reference genome by single molecule sequencing technologies.</title>
        <authorList>
            <consortium name="Maize Genome Sequencing Project"/>
            <person name="Ware D."/>
        </authorList>
    </citation>
    <scope>NUCLEOTIDE SEQUENCE</scope>
    <source>
        <tissue evidence="2">Seedling</tissue>
    </source>
</reference>